<dbReference type="OrthoDB" id="2736594at2759"/>
<feature type="transmembrane region" description="Helical" evidence="1">
    <location>
        <begin position="46"/>
        <end position="70"/>
    </location>
</feature>
<dbReference type="GeneID" id="24094281"/>
<dbReference type="STRING" id="599839.J4GK15"/>
<dbReference type="AlphaFoldDB" id="J4GK15"/>
<name>J4GK15_9APHY</name>
<protein>
    <recommendedName>
        <fullName evidence="2">DUF6534 domain-containing protein</fullName>
    </recommendedName>
</protein>
<accession>J4GK15</accession>
<keyword evidence="1" id="KW-0812">Transmembrane</keyword>
<proteinExistence type="predicted"/>
<evidence type="ECO:0000256" key="1">
    <source>
        <dbReference type="SAM" id="Phobius"/>
    </source>
</evidence>
<gene>
    <name evidence="3" type="ORF">FIBRA_01388</name>
</gene>
<feature type="domain" description="DUF6534" evidence="2">
    <location>
        <begin position="288"/>
        <end position="378"/>
    </location>
</feature>
<dbReference type="HOGENOM" id="CLU_351968_0_0_1"/>
<reference evidence="3 4" key="1">
    <citation type="journal article" date="2012" name="Appl. Environ. Microbiol.">
        <title>Short-read sequencing for genomic analysis of the brown rot fungus Fibroporia radiculosa.</title>
        <authorList>
            <person name="Tang J.D."/>
            <person name="Perkins A.D."/>
            <person name="Sonstegard T.S."/>
            <person name="Schroeder S.G."/>
            <person name="Burgess S.C."/>
            <person name="Diehl S.V."/>
        </authorList>
    </citation>
    <scope>NUCLEOTIDE SEQUENCE [LARGE SCALE GENOMIC DNA]</scope>
    <source>
        <strain evidence="3 4">TFFH 294</strain>
    </source>
</reference>
<feature type="transmembrane region" description="Helical" evidence="1">
    <location>
        <begin position="285"/>
        <end position="303"/>
    </location>
</feature>
<feature type="transmembrane region" description="Helical" evidence="1">
    <location>
        <begin position="77"/>
        <end position="100"/>
    </location>
</feature>
<dbReference type="PANTHER" id="PTHR40465">
    <property type="entry name" value="CHROMOSOME 1, WHOLE GENOME SHOTGUN SEQUENCE"/>
    <property type="match status" value="1"/>
</dbReference>
<dbReference type="InParanoid" id="J4GK15"/>
<feature type="transmembrane region" description="Helical" evidence="1">
    <location>
        <begin position="240"/>
        <end position="265"/>
    </location>
</feature>
<feature type="transmembrane region" description="Helical" evidence="1">
    <location>
        <begin position="324"/>
        <end position="344"/>
    </location>
</feature>
<keyword evidence="4" id="KW-1185">Reference proteome</keyword>
<sequence>MTALPFRTLFGSYVVSPRADTFLDCIALLTAVLPGFSPYNTWVLKYGWMVSQLTFLLPLNATMISINLHLDDSLGCVFVGVLLSLMLYGCTCAQTIYYAWHYAVDKPILKYLVRYPPTVLFPMSISTRSLPPGRYCLHLAYVTAFTRRILDTARMGTEVQELWFYFVQNHGNPFALAQLDRQVYLKHHLACLNFGASFYSSMSRRVYGAEQIFAVVTKLLVQCYFIFKIWQLFRRRRSRVFVVVVALGLSLCSLVFGIQTIYTAYIAKQVAGAVSTETLPGTTQQILSFITELYITISLSYILGDHITGHRRTTIVLSKLIAYIINRAILLSLLTLLALSTYLGTDVHNDTLISEIFTAPSSAVYTNTLLAALNLRKHLGELEREGKMAERPLPTLPVEVWEQVIDSIQEPEYLLPCTLVCRAWYPRSRYHLLQKICVSDKKQVVRVAKLVRSRPEMKGAVKLIVINGGSGDSPRATSIPLLGTFAMMLAGKFTRLDQLEIVRARWVPSTFHPDIFLHLTAFASISHLKLDNVFLPSALIFGRLICAFPNLRRLECGIMSFKNKIFERSLIRVSSPVSELILMGGFITELANFFASTELAANMKQLVLGRWWNAVNLAKLHKLGAQPLLRIAAGSLMDFEITVDGVPGVESAQMKDLLDSHLNLQHNTNLEILCLNVWIQTSMDLSWLHLFLSMVSSKKLREMNIVVHWWRPVPIDEIVLSGLDETQCTLVDTLLTDRRQFPKLTSIDFRFLAISEQDEATRVIMPSQRSWMDQFLPRFPALCARGILKTSVDIRVDYA</sequence>
<evidence type="ECO:0000259" key="2">
    <source>
        <dbReference type="Pfam" id="PF20152"/>
    </source>
</evidence>
<evidence type="ECO:0000313" key="3">
    <source>
        <dbReference type="EMBL" id="CCL99370.1"/>
    </source>
</evidence>
<dbReference type="Pfam" id="PF20152">
    <property type="entry name" value="DUF6534"/>
    <property type="match status" value="1"/>
</dbReference>
<organism evidence="3 4">
    <name type="scientific">Fibroporia radiculosa</name>
    <dbReference type="NCBI Taxonomy" id="599839"/>
    <lineage>
        <taxon>Eukaryota</taxon>
        <taxon>Fungi</taxon>
        <taxon>Dikarya</taxon>
        <taxon>Basidiomycota</taxon>
        <taxon>Agaricomycotina</taxon>
        <taxon>Agaricomycetes</taxon>
        <taxon>Polyporales</taxon>
        <taxon>Fibroporiaceae</taxon>
        <taxon>Fibroporia</taxon>
    </lineage>
</organism>
<evidence type="ECO:0000313" key="4">
    <source>
        <dbReference type="Proteomes" id="UP000006352"/>
    </source>
</evidence>
<dbReference type="RefSeq" id="XP_012178653.1">
    <property type="nucleotide sequence ID" value="XM_012323263.1"/>
</dbReference>
<keyword evidence="1" id="KW-0472">Membrane</keyword>
<dbReference type="PANTHER" id="PTHR40465:SF1">
    <property type="entry name" value="DUF6534 DOMAIN-CONTAINING PROTEIN"/>
    <property type="match status" value="1"/>
</dbReference>
<feature type="transmembrane region" description="Helical" evidence="1">
    <location>
        <begin position="21"/>
        <end position="40"/>
    </location>
</feature>
<dbReference type="EMBL" id="HE796930">
    <property type="protein sequence ID" value="CCL99370.1"/>
    <property type="molecule type" value="Genomic_DNA"/>
</dbReference>
<dbReference type="Proteomes" id="UP000006352">
    <property type="component" value="Unassembled WGS sequence"/>
</dbReference>
<keyword evidence="1" id="KW-1133">Transmembrane helix</keyword>
<feature type="transmembrane region" description="Helical" evidence="1">
    <location>
        <begin position="212"/>
        <end position="233"/>
    </location>
</feature>
<dbReference type="InterPro" id="IPR045339">
    <property type="entry name" value="DUF6534"/>
</dbReference>